<proteinExistence type="inferred from homology"/>
<comment type="catalytic activity">
    <reaction evidence="3">
        <text>cytidine + phosphate = cytosine + alpha-D-ribose 1-phosphate</text>
        <dbReference type="Rhea" id="RHEA:52540"/>
        <dbReference type="ChEBI" id="CHEBI:16040"/>
        <dbReference type="ChEBI" id="CHEBI:17562"/>
        <dbReference type="ChEBI" id="CHEBI:43474"/>
        <dbReference type="ChEBI" id="CHEBI:57720"/>
        <dbReference type="EC" id="2.4.2.2"/>
    </reaction>
</comment>
<dbReference type="EC" id="2.4.2.1" evidence="3"/>
<comment type="catalytic activity">
    <reaction evidence="3">
        <text>xanthosine + phosphate = alpha-D-ribose 1-phosphate + xanthine</text>
        <dbReference type="Rhea" id="RHEA:27638"/>
        <dbReference type="ChEBI" id="CHEBI:17712"/>
        <dbReference type="ChEBI" id="CHEBI:18107"/>
        <dbReference type="ChEBI" id="CHEBI:43474"/>
        <dbReference type="ChEBI" id="CHEBI:57720"/>
        <dbReference type="EC" id="2.4.2.1"/>
    </reaction>
</comment>
<comment type="catalytic activity">
    <reaction evidence="3">
        <text>uridine + phosphate = alpha-D-ribose 1-phosphate + uracil</text>
        <dbReference type="Rhea" id="RHEA:24388"/>
        <dbReference type="ChEBI" id="CHEBI:16704"/>
        <dbReference type="ChEBI" id="CHEBI:17568"/>
        <dbReference type="ChEBI" id="CHEBI:43474"/>
        <dbReference type="ChEBI" id="CHEBI:57720"/>
        <dbReference type="EC" id="2.4.2.2"/>
    </reaction>
</comment>
<organism evidence="4 7">
    <name type="scientific">Pseudoalteromonas lipolytica</name>
    <dbReference type="NCBI Taxonomy" id="570156"/>
    <lineage>
        <taxon>Bacteria</taxon>
        <taxon>Pseudomonadati</taxon>
        <taxon>Pseudomonadota</taxon>
        <taxon>Gammaproteobacteria</taxon>
        <taxon>Alteromonadales</taxon>
        <taxon>Pseudoalteromonadaceae</taxon>
        <taxon>Pseudoalteromonas</taxon>
    </lineage>
</organism>
<dbReference type="InterPro" id="IPR009664">
    <property type="entry name" value="Ppnp"/>
</dbReference>
<evidence type="ECO:0000313" key="7">
    <source>
        <dbReference type="Proteomes" id="UP000264605"/>
    </source>
</evidence>
<evidence type="ECO:0000313" key="6">
    <source>
        <dbReference type="Proteomes" id="UP000183805"/>
    </source>
</evidence>
<dbReference type="HAMAP" id="MF_01537">
    <property type="entry name" value="Nucleos_phosphorylase_PpnP"/>
    <property type="match status" value="1"/>
</dbReference>
<dbReference type="GO" id="GO:0005829">
    <property type="term" value="C:cytosol"/>
    <property type="evidence" value="ECO:0007669"/>
    <property type="project" value="TreeGrafter"/>
</dbReference>
<keyword evidence="1 3" id="KW-0328">Glycosyltransferase</keyword>
<evidence type="ECO:0000256" key="2">
    <source>
        <dbReference type="ARBA" id="ARBA00022679"/>
    </source>
</evidence>
<dbReference type="KEGG" id="pdj:D0907_03490"/>
<comment type="catalytic activity">
    <reaction evidence="3">
        <text>a purine D-ribonucleoside + phosphate = a purine nucleobase + alpha-D-ribose 1-phosphate</text>
        <dbReference type="Rhea" id="RHEA:19805"/>
        <dbReference type="ChEBI" id="CHEBI:26386"/>
        <dbReference type="ChEBI" id="CHEBI:43474"/>
        <dbReference type="ChEBI" id="CHEBI:57720"/>
        <dbReference type="ChEBI" id="CHEBI:142355"/>
        <dbReference type="EC" id="2.4.2.1"/>
    </reaction>
</comment>
<dbReference type="PANTHER" id="PTHR36540:SF1">
    <property type="entry name" value="PYRIMIDINE_PURINE NUCLEOSIDE PHOSPHORYLASE"/>
    <property type="match status" value="1"/>
</dbReference>
<comment type="function">
    <text evidence="3">Catalyzes the phosphorolysis of diverse nucleosides, yielding D-ribose 1-phosphate and the respective free bases. Can use uridine, adenosine, guanosine, cytidine, thymidine, inosine and xanthosine as substrates. Also catalyzes the reverse reactions.</text>
</comment>
<protein>
    <recommendedName>
        <fullName evidence="3">Pyrimidine/purine nucleoside phosphorylase</fullName>
        <ecNumber evidence="3">2.4.2.1</ecNumber>
        <ecNumber evidence="3">2.4.2.2</ecNumber>
    </recommendedName>
    <alternativeName>
        <fullName evidence="3">Adenosine phosphorylase</fullName>
    </alternativeName>
    <alternativeName>
        <fullName evidence="3">Cytidine phosphorylase</fullName>
    </alternativeName>
    <alternativeName>
        <fullName evidence="3">Guanosine phosphorylase</fullName>
    </alternativeName>
    <alternativeName>
        <fullName evidence="3">Inosine phosphorylase</fullName>
    </alternativeName>
    <alternativeName>
        <fullName evidence="3">Thymidine phosphorylase</fullName>
    </alternativeName>
    <alternativeName>
        <fullName evidence="3">Uridine phosphorylase</fullName>
    </alternativeName>
    <alternativeName>
        <fullName evidence="3">Xanthosine phosphorylase</fullName>
    </alternativeName>
</protein>
<accession>A0AAD0RYL0</accession>
<dbReference type="EMBL" id="FPAZ01000005">
    <property type="protein sequence ID" value="SFT59794.1"/>
    <property type="molecule type" value="Genomic_DNA"/>
</dbReference>
<evidence type="ECO:0000313" key="5">
    <source>
        <dbReference type="EMBL" id="SFT59794.1"/>
    </source>
</evidence>
<name>A0AAD0RYL0_9GAMM</name>
<gene>
    <name evidence="3" type="primary">ppnP</name>
    <name evidence="4" type="ORF">D0907_03490</name>
    <name evidence="5" type="ORF">SAMN04487854_105193</name>
</gene>
<reference evidence="4 7" key="2">
    <citation type="submission" date="2018-08" db="EMBL/GenBank/DDBJ databases">
        <title>Draft genome sequence of Pseudoalteromonas donghaensis HJ51.</title>
        <authorList>
            <person name="Oh J."/>
            <person name="Roh D."/>
        </authorList>
    </citation>
    <scope>NUCLEOTIDE SEQUENCE [LARGE SCALE GENOMIC DNA]</scope>
    <source>
        <strain evidence="4 7">HJ51</strain>
    </source>
</reference>
<evidence type="ECO:0000256" key="3">
    <source>
        <dbReference type="HAMAP-Rule" id="MF_01537"/>
    </source>
</evidence>
<dbReference type="PANTHER" id="PTHR36540">
    <property type="entry name" value="PYRIMIDINE/PURINE NUCLEOSIDE PHOSPHORYLASE"/>
    <property type="match status" value="1"/>
</dbReference>
<dbReference type="GeneID" id="99504510"/>
<dbReference type="InterPro" id="IPR011051">
    <property type="entry name" value="RmlC_Cupin_sf"/>
</dbReference>
<dbReference type="GO" id="GO:0016154">
    <property type="term" value="F:pyrimidine-nucleoside phosphorylase activity"/>
    <property type="evidence" value="ECO:0007669"/>
    <property type="project" value="UniProtKB-UniRule"/>
</dbReference>
<dbReference type="Proteomes" id="UP000264605">
    <property type="component" value="Chromosome"/>
</dbReference>
<dbReference type="Gene3D" id="2.60.120.10">
    <property type="entry name" value="Jelly Rolls"/>
    <property type="match status" value="1"/>
</dbReference>
<dbReference type="EMBL" id="CP032090">
    <property type="protein sequence ID" value="AXV64409.1"/>
    <property type="molecule type" value="Genomic_DNA"/>
</dbReference>
<evidence type="ECO:0000256" key="1">
    <source>
        <dbReference type="ARBA" id="ARBA00022676"/>
    </source>
</evidence>
<dbReference type="EC" id="2.4.2.2" evidence="3"/>
<comment type="catalytic activity">
    <reaction evidence="3">
        <text>adenosine + phosphate = alpha-D-ribose 1-phosphate + adenine</text>
        <dbReference type="Rhea" id="RHEA:27642"/>
        <dbReference type="ChEBI" id="CHEBI:16335"/>
        <dbReference type="ChEBI" id="CHEBI:16708"/>
        <dbReference type="ChEBI" id="CHEBI:43474"/>
        <dbReference type="ChEBI" id="CHEBI:57720"/>
        <dbReference type="EC" id="2.4.2.1"/>
    </reaction>
</comment>
<comment type="catalytic activity">
    <reaction evidence="3">
        <text>inosine + phosphate = alpha-D-ribose 1-phosphate + hypoxanthine</text>
        <dbReference type="Rhea" id="RHEA:27646"/>
        <dbReference type="ChEBI" id="CHEBI:17368"/>
        <dbReference type="ChEBI" id="CHEBI:17596"/>
        <dbReference type="ChEBI" id="CHEBI:43474"/>
        <dbReference type="ChEBI" id="CHEBI:57720"/>
        <dbReference type="EC" id="2.4.2.1"/>
    </reaction>
</comment>
<dbReference type="SUPFAM" id="SSF51182">
    <property type="entry name" value="RmlC-like cupins"/>
    <property type="match status" value="1"/>
</dbReference>
<dbReference type="CDD" id="cd20296">
    <property type="entry name" value="cupin_PpnP-like"/>
    <property type="match status" value="1"/>
</dbReference>
<evidence type="ECO:0000313" key="4">
    <source>
        <dbReference type="EMBL" id="AXV64409.1"/>
    </source>
</evidence>
<keyword evidence="2 3" id="KW-0808">Transferase</keyword>
<dbReference type="Proteomes" id="UP000183805">
    <property type="component" value="Unassembled WGS sequence"/>
</dbReference>
<comment type="catalytic activity">
    <reaction evidence="3">
        <text>guanosine + phosphate = alpha-D-ribose 1-phosphate + guanine</text>
        <dbReference type="Rhea" id="RHEA:13233"/>
        <dbReference type="ChEBI" id="CHEBI:16235"/>
        <dbReference type="ChEBI" id="CHEBI:16750"/>
        <dbReference type="ChEBI" id="CHEBI:43474"/>
        <dbReference type="ChEBI" id="CHEBI:57720"/>
        <dbReference type="EC" id="2.4.2.1"/>
    </reaction>
</comment>
<dbReference type="InterPro" id="IPR014710">
    <property type="entry name" value="RmlC-like_jellyroll"/>
</dbReference>
<comment type="catalytic activity">
    <reaction evidence="3">
        <text>thymidine + phosphate = 2-deoxy-alpha-D-ribose 1-phosphate + thymine</text>
        <dbReference type="Rhea" id="RHEA:16037"/>
        <dbReference type="ChEBI" id="CHEBI:17748"/>
        <dbReference type="ChEBI" id="CHEBI:17821"/>
        <dbReference type="ChEBI" id="CHEBI:43474"/>
        <dbReference type="ChEBI" id="CHEBI:57259"/>
        <dbReference type="EC" id="2.4.2.2"/>
    </reaction>
</comment>
<dbReference type="FunFam" id="2.60.120.10:FF:000016">
    <property type="entry name" value="Pyrimidine/purine nucleoside phosphorylase"/>
    <property type="match status" value="1"/>
</dbReference>
<dbReference type="Pfam" id="PF06865">
    <property type="entry name" value="Ppnp"/>
    <property type="match status" value="1"/>
</dbReference>
<dbReference type="AlphaFoldDB" id="A0AAD0RYL0"/>
<dbReference type="RefSeq" id="WP_036970827.1">
    <property type="nucleotide sequence ID" value="NZ_CP032090.1"/>
</dbReference>
<sequence length="103" mass="11524">MTQFDSVSVVKKANVYFDGKVSSRVVLFADGSTKTLGFMQPGEFEFGTNQKEHMELLAGEWQVLLPGETEWQAMKAGDSFNVDANVTFRVKVTDFADYCCSYT</sequence>
<dbReference type="GO" id="GO:0004731">
    <property type="term" value="F:purine-nucleoside phosphorylase activity"/>
    <property type="evidence" value="ECO:0007669"/>
    <property type="project" value="UniProtKB-UniRule"/>
</dbReference>
<reference evidence="5 6" key="1">
    <citation type="submission" date="2016-10" db="EMBL/GenBank/DDBJ databases">
        <authorList>
            <person name="Varghese N."/>
            <person name="Submissions S."/>
        </authorList>
    </citation>
    <scope>NUCLEOTIDE SEQUENCE [LARGE SCALE GENOMIC DNA]</scope>
    <source>
        <strain evidence="5 6">CGMCC 1.8499</strain>
    </source>
</reference>
<comment type="similarity">
    <text evidence="3">Belongs to the nucleoside phosphorylase PpnP family.</text>
</comment>
<keyword evidence="6" id="KW-1185">Reference proteome</keyword>